<evidence type="ECO:0000313" key="2">
    <source>
        <dbReference type="EMBL" id="SBS82489.1"/>
    </source>
</evidence>
<reference evidence="3" key="1">
    <citation type="submission" date="2016-05" db="EMBL/GenBank/DDBJ databases">
        <authorList>
            <person name="Naeem Raeece"/>
        </authorList>
    </citation>
    <scope>NUCLEOTIDE SEQUENCE [LARGE SCALE GENOMIC DNA]</scope>
</reference>
<dbReference type="EMBL" id="FLQU01000214">
    <property type="protein sequence ID" value="SBS82489.1"/>
    <property type="molecule type" value="Genomic_DNA"/>
</dbReference>
<keyword evidence="1" id="KW-0812">Transmembrane</keyword>
<dbReference type="InterPro" id="IPR008780">
    <property type="entry name" value="Plasmodium_Vir"/>
</dbReference>
<name>A0A1A8VQ02_PLAOA</name>
<sequence length="360" mass="42381">MESYSDSKDFIYDELKKQYGFLKTTKFGKLYEEFNEKDEYDQTVDQKCQKIKEGLSIPEYYYEIPNKFCNILHRVIVKINNIQNDLLEEITNNDKMHCIYLKYWLYDQIGNSDTKGMKVLKDFQTLQNSIKNEIAKHLSNPCTFRELTWDQSNKLKSIYAFMIFYYSHIKDIHEKQNVICKYSNFFGKGLKAFYESISECSNNKKEDEYCKEFKEFQKIYKLDKLYWKNSTLKTEYNYSALSKDNCPLVIDSHENPIIISYRDKNNILYLSNEPIDFQNSTIIPTSSAIGAAVGISAFLLYLYKFTNIRSLFGRGKQKDNTSFLNGGEGAHDFTFPISEPEHTNLVNTEYKISYYSTDNS</sequence>
<proteinExistence type="predicted"/>
<feature type="transmembrane region" description="Helical" evidence="1">
    <location>
        <begin position="282"/>
        <end position="303"/>
    </location>
</feature>
<dbReference type="Pfam" id="PF05795">
    <property type="entry name" value="Plasmodium_Vir"/>
    <property type="match status" value="1"/>
</dbReference>
<dbReference type="Proteomes" id="UP000078560">
    <property type="component" value="Unassembled WGS sequence"/>
</dbReference>
<dbReference type="AlphaFoldDB" id="A0A1A8VQ02"/>
<organism evidence="2 3">
    <name type="scientific">Plasmodium ovale curtisi</name>
    <dbReference type="NCBI Taxonomy" id="864141"/>
    <lineage>
        <taxon>Eukaryota</taxon>
        <taxon>Sar</taxon>
        <taxon>Alveolata</taxon>
        <taxon>Apicomplexa</taxon>
        <taxon>Aconoidasida</taxon>
        <taxon>Haemosporida</taxon>
        <taxon>Plasmodiidae</taxon>
        <taxon>Plasmodium</taxon>
        <taxon>Plasmodium (Plasmodium)</taxon>
    </lineage>
</organism>
<evidence type="ECO:0000313" key="3">
    <source>
        <dbReference type="Proteomes" id="UP000078560"/>
    </source>
</evidence>
<evidence type="ECO:0000256" key="1">
    <source>
        <dbReference type="SAM" id="Phobius"/>
    </source>
</evidence>
<protein>
    <submittedName>
        <fullName evidence="2">PIR Superfamily Protein</fullName>
    </submittedName>
</protein>
<gene>
    <name evidence="2" type="ORF">POVCU2_0015580</name>
</gene>
<keyword evidence="1" id="KW-1133">Transmembrane helix</keyword>
<accession>A0A1A8VQ02</accession>
<keyword evidence="1" id="KW-0472">Membrane</keyword>